<dbReference type="InterPro" id="IPR050471">
    <property type="entry name" value="AB_hydrolase"/>
</dbReference>
<organism evidence="2 3">
    <name type="scientific">Cupriavidus laharis</name>
    <dbReference type="NCBI Taxonomy" id="151654"/>
    <lineage>
        <taxon>Bacteria</taxon>
        <taxon>Pseudomonadati</taxon>
        <taxon>Pseudomonadota</taxon>
        <taxon>Betaproteobacteria</taxon>
        <taxon>Burkholderiales</taxon>
        <taxon>Burkholderiaceae</taxon>
        <taxon>Cupriavidus</taxon>
    </lineage>
</organism>
<reference evidence="2 3" key="1">
    <citation type="submission" date="2021-08" db="EMBL/GenBank/DDBJ databases">
        <authorList>
            <person name="Peeters C."/>
        </authorList>
    </citation>
    <scope>NUCLEOTIDE SEQUENCE [LARGE SCALE GENOMIC DNA]</scope>
    <source>
        <strain evidence="2 3">LMG 23992</strain>
    </source>
</reference>
<dbReference type="InterPro" id="IPR000073">
    <property type="entry name" value="AB_hydrolase_1"/>
</dbReference>
<evidence type="ECO:0000259" key="1">
    <source>
        <dbReference type="Pfam" id="PF00561"/>
    </source>
</evidence>
<dbReference type="PRINTS" id="PR00111">
    <property type="entry name" value="ABHYDROLASE"/>
</dbReference>
<dbReference type="PANTHER" id="PTHR43433">
    <property type="entry name" value="HYDROLASE, ALPHA/BETA FOLD FAMILY PROTEIN"/>
    <property type="match status" value="1"/>
</dbReference>
<keyword evidence="2" id="KW-0378">Hydrolase</keyword>
<evidence type="ECO:0000313" key="2">
    <source>
        <dbReference type="EMBL" id="CAG9173418.1"/>
    </source>
</evidence>
<evidence type="ECO:0000313" key="3">
    <source>
        <dbReference type="Proteomes" id="UP000727654"/>
    </source>
</evidence>
<dbReference type="PANTHER" id="PTHR43433:SF5">
    <property type="entry name" value="AB HYDROLASE-1 DOMAIN-CONTAINING PROTEIN"/>
    <property type="match status" value="1"/>
</dbReference>
<dbReference type="Gene3D" id="3.40.50.1820">
    <property type="entry name" value="alpha/beta hydrolase"/>
    <property type="match status" value="1"/>
</dbReference>
<sequence>MPYANVNGQTIFFEDTGGSAPAVIFSHGFLLDHEMFAAQVEALGSQFRCVAFDQRGFGRTMANGAPFTYWDSAQDLLGLMRHLEIERATLVGLSQGGFLSMRAALMAPGHVNGLVLISTRAGLDTEEQNNNFRLLDKEWSQNGSANAQQMLSKLLIADDRYAPAWVDKWRSMGKDRLTLPINALISRDDLTPRLGEISVPTLVIHGTDDIAIDVSHGRQLAAGIANAELVEIQGAGHAPPMTHAAESNHALLRFLRGLANAA</sequence>
<dbReference type="EC" id="3.1.1.2" evidence="2"/>
<dbReference type="Proteomes" id="UP000727654">
    <property type="component" value="Unassembled WGS sequence"/>
</dbReference>
<name>A0ABM8X0M1_9BURK</name>
<feature type="domain" description="AB hydrolase-1" evidence="1">
    <location>
        <begin position="21"/>
        <end position="243"/>
    </location>
</feature>
<comment type="caution">
    <text evidence="2">The sequence shown here is derived from an EMBL/GenBank/DDBJ whole genome shotgun (WGS) entry which is preliminary data.</text>
</comment>
<accession>A0ABM8X0M1</accession>
<dbReference type="SUPFAM" id="SSF53474">
    <property type="entry name" value="alpha/beta-Hydrolases"/>
    <property type="match status" value="1"/>
</dbReference>
<dbReference type="InterPro" id="IPR029058">
    <property type="entry name" value="AB_hydrolase_fold"/>
</dbReference>
<dbReference type="EMBL" id="CAJZAI010000005">
    <property type="protein sequence ID" value="CAG9173418.1"/>
    <property type="molecule type" value="Genomic_DNA"/>
</dbReference>
<protein>
    <submittedName>
        <fullName evidence="2">Arylesterase</fullName>
        <ecNumber evidence="2">3.1.1.2</ecNumber>
    </submittedName>
</protein>
<keyword evidence="3" id="KW-1185">Reference proteome</keyword>
<gene>
    <name evidence="2" type="ORF">LMG23992_02445</name>
</gene>
<dbReference type="RefSeq" id="WP_224080059.1">
    <property type="nucleotide sequence ID" value="NZ_CAJZAI010000005.1"/>
</dbReference>
<proteinExistence type="predicted"/>
<dbReference type="GO" id="GO:0004064">
    <property type="term" value="F:arylesterase activity"/>
    <property type="evidence" value="ECO:0007669"/>
    <property type="project" value="UniProtKB-EC"/>
</dbReference>
<dbReference type="Pfam" id="PF00561">
    <property type="entry name" value="Abhydrolase_1"/>
    <property type="match status" value="1"/>
</dbReference>